<dbReference type="Gene3D" id="2.10.109.10">
    <property type="entry name" value="Umud Fragment, subunit A"/>
    <property type="match status" value="1"/>
</dbReference>
<evidence type="ECO:0000259" key="9">
    <source>
        <dbReference type="Pfam" id="PF10502"/>
    </source>
</evidence>
<dbReference type="InterPro" id="IPR000223">
    <property type="entry name" value="Pept_S26A_signal_pept_1"/>
</dbReference>
<evidence type="ECO:0000256" key="8">
    <source>
        <dbReference type="SAM" id="MobiDB-lite"/>
    </source>
</evidence>
<feature type="active site" evidence="6">
    <location>
        <position position="184"/>
    </location>
</feature>
<dbReference type="RefSeq" id="WP_049943573.1">
    <property type="nucleotide sequence ID" value="NZ_CACRUA010000020.1"/>
</dbReference>
<feature type="domain" description="Peptidase S26" evidence="9">
    <location>
        <begin position="120"/>
        <end position="266"/>
    </location>
</feature>
<evidence type="ECO:0000313" key="10">
    <source>
        <dbReference type="EMBL" id="VYU21069.1"/>
    </source>
</evidence>
<comment type="catalytic activity">
    <reaction evidence="1 7">
        <text>Cleavage of hydrophobic, N-terminal signal or leader sequences from secreted and periplasmic proteins.</text>
        <dbReference type="EC" id="3.4.21.89"/>
    </reaction>
</comment>
<evidence type="ECO:0000256" key="7">
    <source>
        <dbReference type="RuleBase" id="RU362042"/>
    </source>
</evidence>
<name>A0A6N3D237_CLOSY</name>
<accession>A0A6N3D237</accession>
<evidence type="ECO:0000256" key="5">
    <source>
        <dbReference type="ARBA" id="ARBA00022801"/>
    </source>
</evidence>
<dbReference type="AlphaFoldDB" id="A0A6N3D237"/>
<organism evidence="10">
    <name type="scientific">Clostridium symbiosum</name>
    <name type="common">Bacteroides symbiosus</name>
    <dbReference type="NCBI Taxonomy" id="1512"/>
    <lineage>
        <taxon>Bacteria</taxon>
        <taxon>Bacillati</taxon>
        <taxon>Bacillota</taxon>
        <taxon>Clostridia</taxon>
        <taxon>Lachnospirales</taxon>
        <taxon>Lachnospiraceae</taxon>
        <taxon>Otoolea</taxon>
    </lineage>
</organism>
<feature type="region of interest" description="Disordered" evidence="8">
    <location>
        <begin position="1"/>
        <end position="34"/>
    </location>
</feature>
<dbReference type="EMBL" id="CACRUA010000020">
    <property type="protein sequence ID" value="VYU21069.1"/>
    <property type="molecule type" value="Genomic_DNA"/>
</dbReference>
<gene>
    <name evidence="10" type="primary">sipP</name>
    <name evidence="10" type="ORF">CSLFYP84_01594</name>
</gene>
<keyword evidence="7" id="KW-0812">Transmembrane</keyword>
<comment type="similarity">
    <text evidence="3 7">Belongs to the peptidase S26 family.</text>
</comment>
<dbReference type="GO" id="GO:0009003">
    <property type="term" value="F:signal peptidase activity"/>
    <property type="evidence" value="ECO:0007669"/>
    <property type="project" value="UniProtKB-EC"/>
</dbReference>
<dbReference type="InterPro" id="IPR036286">
    <property type="entry name" value="LexA/Signal_pep-like_sf"/>
</dbReference>
<evidence type="ECO:0000256" key="1">
    <source>
        <dbReference type="ARBA" id="ARBA00000677"/>
    </source>
</evidence>
<keyword evidence="7" id="KW-1133">Transmembrane helix</keyword>
<dbReference type="CDD" id="cd06530">
    <property type="entry name" value="S26_SPase_I"/>
    <property type="match status" value="1"/>
</dbReference>
<comment type="subcellular location">
    <subcellularLocation>
        <location evidence="2">Cell membrane</location>
        <topology evidence="2">Single-pass type II membrane protein</topology>
    </subcellularLocation>
    <subcellularLocation>
        <location evidence="7">Membrane</location>
        <topology evidence="7">Single-pass type II membrane protein</topology>
    </subcellularLocation>
</comment>
<keyword evidence="5 7" id="KW-0378">Hydrolase</keyword>
<dbReference type="GO" id="GO:0006465">
    <property type="term" value="P:signal peptide processing"/>
    <property type="evidence" value="ECO:0007669"/>
    <property type="project" value="InterPro"/>
</dbReference>
<proteinExistence type="inferred from homology"/>
<dbReference type="Pfam" id="PF10502">
    <property type="entry name" value="Peptidase_S26"/>
    <property type="match status" value="1"/>
</dbReference>
<feature type="region of interest" description="Disordered" evidence="8">
    <location>
        <begin position="49"/>
        <end position="103"/>
    </location>
</feature>
<feature type="transmembrane region" description="Helical" evidence="7">
    <location>
        <begin position="114"/>
        <end position="134"/>
    </location>
</feature>
<feature type="active site" evidence="6">
    <location>
        <position position="143"/>
    </location>
</feature>
<dbReference type="PANTHER" id="PTHR43390:SF1">
    <property type="entry name" value="CHLOROPLAST PROCESSING PEPTIDASE"/>
    <property type="match status" value="1"/>
</dbReference>
<protein>
    <recommendedName>
        <fullName evidence="4 7">Signal peptidase I</fullName>
        <ecNumber evidence="4 7">3.4.21.89</ecNumber>
    </recommendedName>
</protein>
<feature type="compositionally biased region" description="Basic and acidic residues" evidence="8">
    <location>
        <begin position="8"/>
        <end position="23"/>
    </location>
</feature>
<evidence type="ECO:0000256" key="2">
    <source>
        <dbReference type="ARBA" id="ARBA00004401"/>
    </source>
</evidence>
<evidence type="ECO:0000256" key="6">
    <source>
        <dbReference type="PIRSR" id="PIRSR600223-1"/>
    </source>
</evidence>
<feature type="compositionally biased region" description="Basic and acidic residues" evidence="8">
    <location>
        <begin position="57"/>
        <end position="74"/>
    </location>
</feature>
<keyword evidence="7" id="KW-0472">Membrane</keyword>
<dbReference type="GO" id="GO:0005886">
    <property type="term" value="C:plasma membrane"/>
    <property type="evidence" value="ECO:0007669"/>
    <property type="project" value="UniProtKB-SubCell"/>
</dbReference>
<dbReference type="PRINTS" id="PR00727">
    <property type="entry name" value="LEADERPTASE"/>
</dbReference>
<dbReference type="NCBIfam" id="TIGR02227">
    <property type="entry name" value="sigpep_I_bact"/>
    <property type="match status" value="1"/>
</dbReference>
<dbReference type="SUPFAM" id="SSF51306">
    <property type="entry name" value="LexA/Signal peptidase"/>
    <property type="match status" value="1"/>
</dbReference>
<evidence type="ECO:0000256" key="4">
    <source>
        <dbReference type="ARBA" id="ARBA00013208"/>
    </source>
</evidence>
<dbReference type="InterPro" id="IPR019533">
    <property type="entry name" value="Peptidase_S26"/>
</dbReference>
<reference evidence="10" key="1">
    <citation type="submission" date="2019-11" db="EMBL/GenBank/DDBJ databases">
        <authorList>
            <person name="Feng L."/>
        </authorList>
    </citation>
    <scope>NUCLEOTIDE SEQUENCE</scope>
    <source>
        <strain evidence="10">CsymbiosumLFYP84</strain>
    </source>
</reference>
<dbReference type="PANTHER" id="PTHR43390">
    <property type="entry name" value="SIGNAL PEPTIDASE I"/>
    <property type="match status" value="1"/>
</dbReference>
<sequence>MRQKGSCRNREVMPDDMSGKDKGQSISDPEDPSALTQDLEELLKLWAVDGEDGGTDLPKDAFRGMREESPRETEGAEQVSEANETGKLRDEGPQLSVTGRRAKSRKRISKPWRGGINIAAFWLLALYAIFQYFLGVTVLSGNSMRPALCHGDILLYQRFGIRKPERGDVLIIRNGDGNGTVVAKRVIAVAGDSVSVDDYGHVTLNGMPLHEPEVLYGYQPGDEWIKFPVTLDEGTFFYLGDNRPVSMDSRNATIAAGTMEEVQGRVLSVFRLKPP</sequence>
<keyword evidence="7" id="KW-0645">Protease</keyword>
<dbReference type="PROSITE" id="PS00761">
    <property type="entry name" value="SPASE_I_3"/>
    <property type="match status" value="1"/>
</dbReference>
<dbReference type="InterPro" id="IPR019758">
    <property type="entry name" value="Pept_S26A_signal_pept_1_CS"/>
</dbReference>
<dbReference type="EC" id="3.4.21.89" evidence="4 7"/>
<evidence type="ECO:0000256" key="3">
    <source>
        <dbReference type="ARBA" id="ARBA00009370"/>
    </source>
</evidence>
<dbReference type="GO" id="GO:0004252">
    <property type="term" value="F:serine-type endopeptidase activity"/>
    <property type="evidence" value="ECO:0007669"/>
    <property type="project" value="InterPro"/>
</dbReference>